<reference evidence="2" key="1">
    <citation type="submission" date="2021-02" db="EMBL/GenBank/DDBJ databases">
        <authorList>
            <person name="Nowell W R."/>
        </authorList>
    </citation>
    <scope>NUCLEOTIDE SEQUENCE</scope>
</reference>
<evidence type="ECO:0008006" key="4">
    <source>
        <dbReference type="Google" id="ProtNLM"/>
    </source>
</evidence>
<gene>
    <name evidence="1" type="ORF">OVA965_LOCUS41070</name>
    <name evidence="2" type="ORF">TMI583_LOCUS42627</name>
</gene>
<dbReference type="AlphaFoldDB" id="A0A8S2VPB3"/>
<evidence type="ECO:0000313" key="1">
    <source>
        <dbReference type="EMBL" id="CAF1582775.1"/>
    </source>
</evidence>
<dbReference type="Gene3D" id="3.80.10.10">
    <property type="entry name" value="Ribonuclease Inhibitor"/>
    <property type="match status" value="1"/>
</dbReference>
<proteinExistence type="predicted"/>
<dbReference type="Proteomes" id="UP000682733">
    <property type="component" value="Unassembled WGS sequence"/>
</dbReference>
<accession>A0A8S2VPB3</accession>
<evidence type="ECO:0000313" key="2">
    <source>
        <dbReference type="EMBL" id="CAF4382749.1"/>
    </source>
</evidence>
<organism evidence="2 3">
    <name type="scientific">Didymodactylos carnosus</name>
    <dbReference type="NCBI Taxonomy" id="1234261"/>
    <lineage>
        <taxon>Eukaryota</taxon>
        <taxon>Metazoa</taxon>
        <taxon>Spiralia</taxon>
        <taxon>Gnathifera</taxon>
        <taxon>Rotifera</taxon>
        <taxon>Eurotatoria</taxon>
        <taxon>Bdelloidea</taxon>
        <taxon>Philodinida</taxon>
        <taxon>Philodinidae</taxon>
        <taxon>Didymodactylos</taxon>
    </lineage>
</organism>
<dbReference type="InterPro" id="IPR032675">
    <property type="entry name" value="LRR_dom_sf"/>
</dbReference>
<evidence type="ECO:0000313" key="3">
    <source>
        <dbReference type="Proteomes" id="UP000682733"/>
    </source>
</evidence>
<name>A0A8S2VPB3_9BILA</name>
<sequence length="338" mass="40486">KNYQFNMDNIFPDEIFLRIFRYLPRLYLFRGFYNLNSRLNRIISEARVHFGDVGLSKDEQKYILPYVQPKQIRSFAVYEEEYKYSRLNECINIRRLTFWNSSPYNVYTYQHPDLIHVKPSIFPHLKHLTIYVQSWSNVYINLCIMIFGNEFLTLESVELPYANGTGWTSKIKTWSINLKNVKIQCCNMSMYYPLLNNLPNILRFHCGFGVTYRASLTKKCLPLTHLTLETYDIWSTSSEGCYTAFGFSDMMDLFKRSPNLEDTTIYIRGFELEDIIDQLHRVLSNCPKLTRYYCDLRYREKNSVCINEIKKRYRLFEDCTAYTSEGSKEHRCYLKKYR</sequence>
<dbReference type="Proteomes" id="UP000677228">
    <property type="component" value="Unassembled WGS sequence"/>
</dbReference>
<dbReference type="EMBL" id="CAJOBA010069430">
    <property type="protein sequence ID" value="CAF4382749.1"/>
    <property type="molecule type" value="Genomic_DNA"/>
</dbReference>
<comment type="caution">
    <text evidence="2">The sequence shown here is derived from an EMBL/GenBank/DDBJ whole genome shotgun (WGS) entry which is preliminary data.</text>
</comment>
<feature type="non-terminal residue" evidence="2">
    <location>
        <position position="1"/>
    </location>
</feature>
<dbReference type="EMBL" id="CAJNOK010046305">
    <property type="protein sequence ID" value="CAF1582775.1"/>
    <property type="molecule type" value="Genomic_DNA"/>
</dbReference>
<protein>
    <recommendedName>
        <fullName evidence="4">F-box domain-containing protein</fullName>
    </recommendedName>
</protein>